<dbReference type="STRING" id="500610.SAMN02799615_02253"/>
<protein>
    <submittedName>
        <fullName evidence="2">Ketosteroid isomerase homolog</fullName>
    </submittedName>
</protein>
<name>A0A1I2FEV2_9GAMM</name>
<dbReference type="Pfam" id="PF13474">
    <property type="entry name" value="SnoaL_3"/>
    <property type="match status" value="1"/>
</dbReference>
<evidence type="ECO:0000313" key="2">
    <source>
        <dbReference type="EMBL" id="SFF03277.1"/>
    </source>
</evidence>
<feature type="domain" description="SnoaL-like" evidence="1">
    <location>
        <begin position="23"/>
        <end position="139"/>
    </location>
</feature>
<dbReference type="EMBL" id="FONH01000006">
    <property type="protein sequence ID" value="SFF03277.1"/>
    <property type="molecule type" value="Genomic_DNA"/>
</dbReference>
<proteinExistence type="predicted"/>
<reference evidence="3" key="1">
    <citation type="submission" date="2016-10" db="EMBL/GenBank/DDBJ databases">
        <authorList>
            <person name="Varghese N."/>
            <person name="Submissions S."/>
        </authorList>
    </citation>
    <scope>NUCLEOTIDE SEQUENCE [LARGE SCALE GENOMIC DNA]</scope>
    <source>
        <strain evidence="3">UNC178MFTsu3.1</strain>
    </source>
</reference>
<gene>
    <name evidence="2" type="ORF">SAMN02799615_02253</name>
</gene>
<dbReference type="AlphaFoldDB" id="A0A1I2FEV2"/>
<dbReference type="Proteomes" id="UP000199477">
    <property type="component" value="Unassembled WGS sequence"/>
</dbReference>
<organism evidence="2 3">
    <name type="scientific">Dyella marensis</name>
    <dbReference type="NCBI Taxonomy" id="500610"/>
    <lineage>
        <taxon>Bacteria</taxon>
        <taxon>Pseudomonadati</taxon>
        <taxon>Pseudomonadota</taxon>
        <taxon>Gammaproteobacteria</taxon>
        <taxon>Lysobacterales</taxon>
        <taxon>Rhodanobacteraceae</taxon>
        <taxon>Dyella</taxon>
    </lineage>
</organism>
<evidence type="ECO:0000313" key="3">
    <source>
        <dbReference type="Proteomes" id="UP000199477"/>
    </source>
</evidence>
<dbReference type="RefSeq" id="WP_026633616.1">
    <property type="nucleotide sequence ID" value="NZ_FONH01000006.1"/>
</dbReference>
<dbReference type="InterPro" id="IPR032710">
    <property type="entry name" value="NTF2-like_dom_sf"/>
</dbReference>
<sequence length="153" mass="17304">MSASLPEAIDGLDTHFAPGHPLAALSGFYRAFNQRDLEAMARNWSHDEGASMSNPLGGIERGWTRIRAVYARIFLGEARVSVAFHAYTLHEFGDAFLAVGRERGVLERGNTKLELAIRTSRLYRRIEGQWRQFHHHGSFEDPALLEAYHEAVR</sequence>
<dbReference type="SUPFAM" id="SSF54427">
    <property type="entry name" value="NTF2-like"/>
    <property type="match status" value="1"/>
</dbReference>
<keyword evidence="3" id="KW-1185">Reference proteome</keyword>
<dbReference type="GO" id="GO:0016853">
    <property type="term" value="F:isomerase activity"/>
    <property type="evidence" value="ECO:0007669"/>
    <property type="project" value="UniProtKB-KW"/>
</dbReference>
<dbReference type="InterPro" id="IPR037401">
    <property type="entry name" value="SnoaL-like"/>
</dbReference>
<dbReference type="Gene3D" id="3.10.450.50">
    <property type="match status" value="1"/>
</dbReference>
<evidence type="ECO:0000259" key="1">
    <source>
        <dbReference type="Pfam" id="PF13474"/>
    </source>
</evidence>
<keyword evidence="2" id="KW-0413">Isomerase</keyword>
<accession>A0A1I2FEV2</accession>